<dbReference type="AlphaFoldDB" id="A0A3B0SSJ6"/>
<evidence type="ECO:0000259" key="1">
    <source>
        <dbReference type="PROSITE" id="PS50937"/>
    </source>
</evidence>
<proteinExistence type="predicted"/>
<dbReference type="SUPFAM" id="SSF46955">
    <property type="entry name" value="Putative DNA-binding domain"/>
    <property type="match status" value="1"/>
</dbReference>
<dbReference type="InterPro" id="IPR009061">
    <property type="entry name" value="DNA-bd_dom_put_sf"/>
</dbReference>
<reference evidence="2" key="1">
    <citation type="submission" date="2018-06" db="EMBL/GenBank/DDBJ databases">
        <authorList>
            <person name="Zhirakovskaya E."/>
        </authorList>
    </citation>
    <scope>NUCLEOTIDE SEQUENCE</scope>
</reference>
<dbReference type="GO" id="GO:0006355">
    <property type="term" value="P:regulation of DNA-templated transcription"/>
    <property type="evidence" value="ECO:0007669"/>
    <property type="project" value="InterPro"/>
</dbReference>
<dbReference type="GO" id="GO:0003677">
    <property type="term" value="F:DNA binding"/>
    <property type="evidence" value="ECO:0007669"/>
    <property type="project" value="InterPro"/>
</dbReference>
<sequence>MAKSERLARPVSITGRSTRSIGEVITFLRDEFPELSVSKIRFLETQGLIDPQRSQSGYREFTDDDLRRIQYVLREQRDHFLPLKVIKAKLQAWEAGTKSGPAAESGPPADIYFAEPTEALDASELATACGLDPDVIGDLINLGILRPRTSSRGTWIFDEVDRSVGHAAARLLDRGLDLRHLRSIKLGADREYDVLIQLAGPLLRHNNPESRQRATDILADTAHAASQLQEGVLKGRLRAELRP</sequence>
<gene>
    <name evidence="2" type="ORF">MNBD_ACTINO02-710</name>
</gene>
<organism evidence="2">
    <name type="scientific">hydrothermal vent metagenome</name>
    <dbReference type="NCBI Taxonomy" id="652676"/>
    <lineage>
        <taxon>unclassified sequences</taxon>
        <taxon>metagenomes</taxon>
        <taxon>ecological metagenomes</taxon>
    </lineage>
</organism>
<feature type="domain" description="HTH merR-type" evidence="1">
    <location>
        <begin position="35"/>
        <end position="92"/>
    </location>
</feature>
<dbReference type="InterPro" id="IPR000551">
    <property type="entry name" value="MerR-type_HTH_dom"/>
</dbReference>
<name>A0A3B0SSJ6_9ZZZZ</name>
<dbReference type="Pfam" id="PF13411">
    <property type="entry name" value="MerR_1"/>
    <property type="match status" value="1"/>
</dbReference>
<evidence type="ECO:0000313" key="2">
    <source>
        <dbReference type="EMBL" id="VAW09341.1"/>
    </source>
</evidence>
<protein>
    <recommendedName>
        <fullName evidence="1">HTH merR-type domain-containing protein</fullName>
    </recommendedName>
</protein>
<dbReference type="SMART" id="SM00422">
    <property type="entry name" value="HTH_MERR"/>
    <property type="match status" value="1"/>
</dbReference>
<accession>A0A3B0SSJ6</accession>
<dbReference type="CDD" id="cd00592">
    <property type="entry name" value="HTH_MerR-like"/>
    <property type="match status" value="1"/>
</dbReference>
<dbReference type="Gene3D" id="1.10.1660.10">
    <property type="match status" value="2"/>
</dbReference>
<dbReference type="EMBL" id="UOEK01000560">
    <property type="protein sequence ID" value="VAW09341.1"/>
    <property type="molecule type" value="Genomic_DNA"/>
</dbReference>
<dbReference type="PROSITE" id="PS50937">
    <property type="entry name" value="HTH_MERR_2"/>
    <property type="match status" value="1"/>
</dbReference>